<dbReference type="EMBL" id="JADBEO010000018">
    <property type="protein sequence ID" value="MDR4306975.1"/>
    <property type="molecule type" value="Genomic_DNA"/>
</dbReference>
<evidence type="ECO:0000313" key="2">
    <source>
        <dbReference type="Proteomes" id="UP001181622"/>
    </source>
</evidence>
<evidence type="ECO:0000313" key="1">
    <source>
        <dbReference type="EMBL" id="MDR4306975.1"/>
    </source>
</evidence>
<protein>
    <submittedName>
        <fullName evidence="1">Uncharacterized protein</fullName>
    </submittedName>
</protein>
<reference evidence="1" key="1">
    <citation type="submission" date="2020-10" db="EMBL/GenBank/DDBJ databases">
        <authorList>
            <person name="Abbas A."/>
            <person name="Razzaq R."/>
            <person name="Waqas M."/>
            <person name="Abbas N."/>
            <person name="Nielsen T.K."/>
            <person name="Hansen L.H."/>
            <person name="Hussain S."/>
            <person name="Shahid M."/>
        </authorList>
    </citation>
    <scope>NUCLEOTIDE SEQUENCE</scope>
    <source>
        <strain evidence="1">S14</strain>
    </source>
</reference>
<proteinExistence type="predicted"/>
<sequence>MSRAATFTMVRRSLWRSERFARLHGDRERLLYLYLLTCAHITSCGVYRLPDGYACADLGWKLDDYVAARDRVKAVGLIQHDPETEEIAIDRYLHACPPANPKHAQGVRNMIYGIESDKLREAAEEAFAEVWTAAPAEGGSRLTQTGYFNGRDR</sequence>
<gene>
    <name evidence="1" type="ORF">IHQ68_10130</name>
</gene>
<dbReference type="Proteomes" id="UP001181622">
    <property type="component" value="Unassembled WGS sequence"/>
</dbReference>
<dbReference type="RefSeq" id="WP_309391364.1">
    <property type="nucleotide sequence ID" value="NZ_JADBEO010000018.1"/>
</dbReference>
<accession>A0ABU1DFT6</accession>
<organism evidence="1 2">
    <name type="scientific">Chelatococcus sambhunathii</name>
    <dbReference type="NCBI Taxonomy" id="363953"/>
    <lineage>
        <taxon>Bacteria</taxon>
        <taxon>Pseudomonadati</taxon>
        <taxon>Pseudomonadota</taxon>
        <taxon>Alphaproteobacteria</taxon>
        <taxon>Hyphomicrobiales</taxon>
        <taxon>Chelatococcaceae</taxon>
        <taxon>Chelatococcus</taxon>
    </lineage>
</organism>
<name>A0ABU1DFT6_9HYPH</name>
<keyword evidence="2" id="KW-1185">Reference proteome</keyword>
<comment type="caution">
    <text evidence="1">The sequence shown here is derived from an EMBL/GenBank/DDBJ whole genome shotgun (WGS) entry which is preliminary data.</text>
</comment>